<sequence>MPKKNSKYSIDLESVRRLWLHRQGLANPRERKLTKKTFVEHLECTGALQMDTINVVDRAHYLTLWSRFGVYNRSLPDQWIYLDRVAYEYWGHVSSILPASRLPLSRRAMLEYKYKDIYWGRPEPSQTSVRRVLRRLRSEGPLESGDFEKSPGGSGWWSWKEDKYTLEFLWSKGEVAISGRRHFRRVYDLAERVYPSGRTATTAEYEDSWLLTGLSGNGIASEKHLDNYITAPRLPAPDRRKVIARNIKVGRVVEVEVKGLDGTFYALPEHLEGLGRIPQPRGTTLICPFDSFLWQRRRAKDLLNFHYRIETTRLRQSESSDTT</sequence>
<evidence type="ECO:0000313" key="2">
    <source>
        <dbReference type="Proteomes" id="UP000285961"/>
    </source>
</evidence>
<reference evidence="1 2" key="1">
    <citation type="journal article" date="2017" name="ISME J.">
        <title>Energy and carbon metabolisms in a deep terrestrial subsurface fluid microbial community.</title>
        <authorList>
            <person name="Momper L."/>
            <person name="Jungbluth S.P."/>
            <person name="Lee M.D."/>
            <person name="Amend J.P."/>
        </authorList>
    </citation>
    <scope>NUCLEOTIDE SEQUENCE [LARGE SCALE GENOMIC DNA]</scope>
    <source>
        <strain evidence="1">SURF_17</strain>
    </source>
</reference>
<comment type="caution">
    <text evidence="1">The sequence shown here is derived from an EMBL/GenBank/DDBJ whole genome shotgun (WGS) entry which is preliminary data.</text>
</comment>
<dbReference type="Proteomes" id="UP000285961">
    <property type="component" value="Unassembled WGS sequence"/>
</dbReference>
<dbReference type="AlphaFoldDB" id="A0A419EWQ9"/>
<dbReference type="Pfam" id="PF06224">
    <property type="entry name" value="AlkZ-like"/>
    <property type="match status" value="1"/>
</dbReference>
<name>A0A419EWQ9_9BACT</name>
<accession>A0A419EWQ9</accession>
<protein>
    <submittedName>
        <fullName evidence="1">Winged helix-turn-helix domain-containing protein</fullName>
    </submittedName>
</protein>
<proteinExistence type="predicted"/>
<dbReference type="InterPro" id="IPR009351">
    <property type="entry name" value="AlkZ-like"/>
</dbReference>
<dbReference type="PANTHER" id="PTHR30528:SF0">
    <property type="entry name" value="CYTOPLASMIC PROTEIN"/>
    <property type="match status" value="1"/>
</dbReference>
<dbReference type="EMBL" id="QZKI01000086">
    <property type="protein sequence ID" value="RJP69071.1"/>
    <property type="molecule type" value="Genomic_DNA"/>
</dbReference>
<organism evidence="1 2">
    <name type="scientific">Candidatus Abyssobacteria bacterium SURF_17</name>
    <dbReference type="NCBI Taxonomy" id="2093361"/>
    <lineage>
        <taxon>Bacteria</taxon>
        <taxon>Pseudomonadati</taxon>
        <taxon>Candidatus Hydrogenedentota</taxon>
        <taxon>Candidatus Abyssobacteria</taxon>
    </lineage>
</organism>
<evidence type="ECO:0000313" key="1">
    <source>
        <dbReference type="EMBL" id="RJP69071.1"/>
    </source>
</evidence>
<gene>
    <name evidence="1" type="ORF">C4532_11580</name>
</gene>
<dbReference type="PANTHER" id="PTHR30528">
    <property type="entry name" value="CYTOPLASMIC PROTEIN"/>
    <property type="match status" value="1"/>
</dbReference>